<dbReference type="RefSeq" id="WP_052561878.1">
    <property type="nucleotide sequence ID" value="NZ_BAFN01000001.1"/>
</dbReference>
<keyword evidence="8" id="KW-0472">Membrane</keyword>
<dbReference type="PROSITE" id="PS00211">
    <property type="entry name" value="ABC_TRANSPORTER_1"/>
    <property type="match status" value="1"/>
</dbReference>
<gene>
    <name evidence="10" type="ORF">BROSI_A0400</name>
</gene>
<dbReference type="PROSITE" id="PS50893">
    <property type="entry name" value="ABC_TRANSPORTER_2"/>
    <property type="match status" value="1"/>
</dbReference>
<comment type="caution">
    <text evidence="10">The sequence shown here is derived from an EMBL/GenBank/DDBJ whole genome shotgun (WGS) entry which is preliminary data.</text>
</comment>
<evidence type="ECO:0000313" key="10">
    <source>
        <dbReference type="EMBL" id="GAN31896.1"/>
    </source>
</evidence>
<evidence type="ECO:0000256" key="8">
    <source>
        <dbReference type="ARBA" id="ARBA00023136"/>
    </source>
</evidence>
<name>A0ABQ0JT44_9BACT</name>
<evidence type="ECO:0000256" key="3">
    <source>
        <dbReference type="ARBA" id="ARBA00022448"/>
    </source>
</evidence>
<dbReference type="InterPro" id="IPR050086">
    <property type="entry name" value="MetN_ABC_transporter-like"/>
</dbReference>
<dbReference type="Gene3D" id="3.40.50.300">
    <property type="entry name" value="P-loop containing nucleotide triphosphate hydrolases"/>
    <property type="match status" value="1"/>
</dbReference>
<evidence type="ECO:0000259" key="9">
    <source>
        <dbReference type="PROSITE" id="PS50893"/>
    </source>
</evidence>
<proteinExistence type="inferred from homology"/>
<comment type="subcellular location">
    <subcellularLocation>
        <location evidence="1">Cell membrane</location>
        <topology evidence="1">Peripheral membrane protein</topology>
    </subcellularLocation>
</comment>
<evidence type="ECO:0000256" key="2">
    <source>
        <dbReference type="ARBA" id="ARBA00005417"/>
    </source>
</evidence>
<evidence type="ECO:0000313" key="11">
    <source>
        <dbReference type="Proteomes" id="UP000032309"/>
    </source>
</evidence>
<keyword evidence="7" id="KW-0029">Amino-acid transport</keyword>
<reference evidence="11" key="1">
    <citation type="journal article" date="2015" name="Genome Announc.">
        <title>Draft Genome Sequence of an Anaerobic Ammonium-Oxidizing Bacterium, "Candidatus Brocadia sinica".</title>
        <authorList>
            <person name="Oshiki M."/>
            <person name="Shinyako-Hata K."/>
            <person name="Satoh H."/>
            <person name="Okabe S."/>
        </authorList>
    </citation>
    <scope>NUCLEOTIDE SEQUENCE [LARGE SCALE GENOMIC DNA]</scope>
    <source>
        <strain evidence="11">JPN1</strain>
    </source>
</reference>
<keyword evidence="3" id="KW-0813">Transport</keyword>
<comment type="similarity">
    <text evidence="2">Belongs to the ABC transporter superfamily.</text>
</comment>
<dbReference type="SMART" id="SM00382">
    <property type="entry name" value="AAA"/>
    <property type="match status" value="1"/>
</dbReference>
<dbReference type="InterPro" id="IPR003439">
    <property type="entry name" value="ABC_transporter-like_ATP-bd"/>
</dbReference>
<dbReference type="Pfam" id="PF00005">
    <property type="entry name" value="ABC_tran"/>
    <property type="match status" value="1"/>
</dbReference>
<evidence type="ECO:0000256" key="5">
    <source>
        <dbReference type="ARBA" id="ARBA00022741"/>
    </source>
</evidence>
<dbReference type="InterPro" id="IPR003593">
    <property type="entry name" value="AAA+_ATPase"/>
</dbReference>
<keyword evidence="6" id="KW-0067">ATP-binding</keyword>
<dbReference type="InterPro" id="IPR027417">
    <property type="entry name" value="P-loop_NTPase"/>
</dbReference>
<feature type="domain" description="ABC transporter" evidence="9">
    <location>
        <begin position="2"/>
        <end position="246"/>
    </location>
</feature>
<evidence type="ECO:0000256" key="1">
    <source>
        <dbReference type="ARBA" id="ARBA00004202"/>
    </source>
</evidence>
<sequence>MIEICNLFKKYDHQPLFQGLNLVIERGSVVTIIGPSGSGKSTLLRCMNGLEMFQKGSITVNGQKLYGFHEQGYHKEQETVMVKNIRRKLGMVFQQFNLFPHMTVLQNITVAPISVLGIQQTEAESNAFSLLKKIHLEEKAQKYPGQLSGGEQQRVAIARALAMRPDAMLFDEPTSSLDPEMIEEVLLVIKSLVSEGMTTIIATHEMGFARDVSTQVIFLEKGEIVERGDPKELFFNPRSDRTKVFLSRFMK</sequence>
<evidence type="ECO:0000256" key="6">
    <source>
        <dbReference type="ARBA" id="ARBA00022840"/>
    </source>
</evidence>
<organism evidence="10 11">
    <name type="scientific">Candidatus Brocadia sinica JPN1</name>
    <dbReference type="NCBI Taxonomy" id="1197129"/>
    <lineage>
        <taxon>Bacteria</taxon>
        <taxon>Pseudomonadati</taxon>
        <taxon>Planctomycetota</taxon>
        <taxon>Candidatus Brocadiia</taxon>
        <taxon>Candidatus Brocadiales</taxon>
        <taxon>Candidatus Brocadiaceae</taxon>
        <taxon>Candidatus Brocadia</taxon>
    </lineage>
</organism>
<dbReference type="InterPro" id="IPR017871">
    <property type="entry name" value="ABC_transporter-like_CS"/>
</dbReference>
<dbReference type="Proteomes" id="UP000032309">
    <property type="component" value="Unassembled WGS sequence"/>
</dbReference>
<dbReference type="SUPFAM" id="SSF52540">
    <property type="entry name" value="P-loop containing nucleoside triphosphate hydrolases"/>
    <property type="match status" value="1"/>
</dbReference>
<protein>
    <submittedName>
        <fullName evidence="10">ABC-type polar amino acid transport system ATPase component</fullName>
    </submittedName>
</protein>
<keyword evidence="11" id="KW-1185">Reference proteome</keyword>
<dbReference type="EMBL" id="BAFN01000001">
    <property type="protein sequence ID" value="GAN31896.1"/>
    <property type="molecule type" value="Genomic_DNA"/>
</dbReference>
<dbReference type="CDD" id="cd03262">
    <property type="entry name" value="ABC_HisP_GlnQ"/>
    <property type="match status" value="1"/>
</dbReference>
<evidence type="ECO:0000256" key="4">
    <source>
        <dbReference type="ARBA" id="ARBA00022475"/>
    </source>
</evidence>
<evidence type="ECO:0000256" key="7">
    <source>
        <dbReference type="ARBA" id="ARBA00022970"/>
    </source>
</evidence>
<keyword evidence="5" id="KW-0547">Nucleotide-binding</keyword>
<accession>A0ABQ0JT44</accession>
<keyword evidence="4" id="KW-1003">Cell membrane</keyword>
<dbReference type="PIRSF" id="PIRSF039085">
    <property type="entry name" value="ABC_ATPase_HisP"/>
    <property type="match status" value="1"/>
</dbReference>
<dbReference type="PANTHER" id="PTHR43166:SF9">
    <property type="entry name" value="GLUTAMATE_ASPARTATE IMPORT ATP-BINDING PROTEIN GLTL"/>
    <property type="match status" value="1"/>
</dbReference>
<dbReference type="PANTHER" id="PTHR43166">
    <property type="entry name" value="AMINO ACID IMPORT ATP-BINDING PROTEIN"/>
    <property type="match status" value="1"/>
</dbReference>
<dbReference type="InterPro" id="IPR030679">
    <property type="entry name" value="ABC_ATPase_HisP-typ"/>
</dbReference>